<dbReference type="PANTHER" id="PTHR31143">
    <property type="match status" value="1"/>
</dbReference>
<reference evidence="2" key="1">
    <citation type="submission" date="2024-05" db="EMBL/GenBank/DDBJ databases">
        <title>Isolation and characterization of Sporomusa carbonis sp. nov., a carboxydotrophic hydrogenogen in the genus of Sporomusa isolated from a charcoal burning pile.</title>
        <authorList>
            <person name="Boeer T."/>
            <person name="Rosenbaum F."/>
            <person name="Eysell L."/>
            <person name="Mueller V."/>
            <person name="Daniel R."/>
            <person name="Poehlein A."/>
        </authorList>
    </citation>
    <scope>NUCLEOTIDE SEQUENCE [LARGE SCALE GENOMIC DNA]</scope>
    <source>
        <strain evidence="2">DSM 3132</strain>
    </source>
</reference>
<dbReference type="PROSITE" id="PS51186">
    <property type="entry name" value="GNAT"/>
    <property type="match status" value="1"/>
</dbReference>
<evidence type="ECO:0000313" key="2">
    <source>
        <dbReference type="EMBL" id="XFO75128.1"/>
    </source>
</evidence>
<dbReference type="RefSeq" id="WP_093792155.1">
    <property type="nucleotide sequence ID" value="NZ_CP155571.1"/>
</dbReference>
<sequence length="255" mass="29997">MTKEFFCYYNKYLGVNTSNGYHKIYACDQRNKPLARYFFQHLIIVNRKKLIFSIAPHLYKEFKAYIDTEKYQRINEGLIKKIDDFFKDKFANYSIRKMARLAVDNDLKFLQSNQVRQLTKDDKNIFLNSGNKANSKTYKENKWNIIEELVHKGRVFVYIYENRILSWAEISNIDFSGGNIVVNTVPEYRNLGYGKLVVSEAARWCFQNNVLPIYWVDLLNNNSLRLANRIGFKKMAEELVVSTTSFPVETSSNLP</sequence>
<dbReference type="Gene3D" id="3.40.630.30">
    <property type="match status" value="1"/>
</dbReference>
<dbReference type="EMBL" id="CP155571">
    <property type="protein sequence ID" value="XFO75128.1"/>
    <property type="molecule type" value="Genomic_DNA"/>
</dbReference>
<evidence type="ECO:0000259" key="1">
    <source>
        <dbReference type="PROSITE" id="PS51186"/>
    </source>
</evidence>
<dbReference type="InterPro" id="IPR027365">
    <property type="entry name" value="GNAT_acetyltra_YdfB-like"/>
</dbReference>
<protein>
    <recommendedName>
        <fullName evidence="1">N-acetyltransferase domain-containing protein</fullName>
    </recommendedName>
</protein>
<proteinExistence type="predicted"/>
<name>A0ABZ3J9U0_SPOA4</name>
<evidence type="ECO:0000313" key="3">
    <source>
        <dbReference type="Proteomes" id="UP000216052"/>
    </source>
</evidence>
<keyword evidence="3" id="KW-1185">Reference proteome</keyword>
<dbReference type="Proteomes" id="UP000216052">
    <property type="component" value="Chromosome"/>
</dbReference>
<dbReference type="PANTHER" id="PTHR31143:SF2">
    <property type="entry name" value="FR47-LIKE DOMAIN-CONTAINING PROTEIN-RELATED"/>
    <property type="match status" value="1"/>
</dbReference>
<accession>A0ABZ3J9U0</accession>
<dbReference type="CDD" id="cd04301">
    <property type="entry name" value="NAT_SF"/>
    <property type="match status" value="1"/>
</dbReference>
<dbReference type="Pfam" id="PF12746">
    <property type="entry name" value="GNAT_acetyltran"/>
    <property type="match status" value="1"/>
</dbReference>
<dbReference type="SUPFAM" id="SSF55729">
    <property type="entry name" value="Acyl-CoA N-acyltransferases (Nat)"/>
    <property type="match status" value="1"/>
</dbReference>
<dbReference type="InterPro" id="IPR000182">
    <property type="entry name" value="GNAT_dom"/>
</dbReference>
<feature type="domain" description="N-acetyltransferase" evidence="1">
    <location>
        <begin position="113"/>
        <end position="255"/>
    </location>
</feature>
<organism evidence="2 3">
    <name type="scientific">Sporomusa acidovorans (strain ATCC 49682 / DSM 3132 / Mol)</name>
    <dbReference type="NCBI Taxonomy" id="1123286"/>
    <lineage>
        <taxon>Bacteria</taxon>
        <taxon>Bacillati</taxon>
        <taxon>Bacillota</taxon>
        <taxon>Negativicutes</taxon>
        <taxon>Selenomonadales</taxon>
        <taxon>Sporomusaceae</taxon>
        <taxon>Sporomusa</taxon>
    </lineage>
</organism>
<gene>
    <name evidence="2" type="ORF">SPACI_052430</name>
</gene>
<dbReference type="InterPro" id="IPR016181">
    <property type="entry name" value="Acyl_CoA_acyltransferase"/>
</dbReference>